<dbReference type="SUPFAM" id="SSF51445">
    <property type="entry name" value="(Trans)glycosidases"/>
    <property type="match status" value="1"/>
</dbReference>
<keyword evidence="1" id="KW-0732">Signal</keyword>
<feature type="domain" description="Rv2525c-like glycoside hydrolase-like" evidence="2">
    <location>
        <begin position="62"/>
        <end position="267"/>
    </location>
</feature>
<gene>
    <name evidence="3" type="ORF">ACFSL4_07925</name>
</gene>
<dbReference type="Proteomes" id="UP001597261">
    <property type="component" value="Unassembled WGS sequence"/>
</dbReference>
<dbReference type="InterPro" id="IPR017853">
    <property type="entry name" value="GH"/>
</dbReference>
<protein>
    <submittedName>
        <fullName evidence="3">Glycoside hydrolase domain-containing protein</fullName>
    </submittedName>
</protein>
<proteinExistence type="predicted"/>
<evidence type="ECO:0000313" key="4">
    <source>
        <dbReference type="Proteomes" id="UP001597261"/>
    </source>
</evidence>
<feature type="signal peptide" evidence="1">
    <location>
        <begin position="1"/>
        <end position="35"/>
    </location>
</feature>
<dbReference type="InterPro" id="IPR015020">
    <property type="entry name" value="Rv2525c-like_Glyco_Hydro-like"/>
</dbReference>
<evidence type="ECO:0000313" key="3">
    <source>
        <dbReference type="EMBL" id="MFD1658145.1"/>
    </source>
</evidence>
<keyword evidence="3" id="KW-0378">Hydrolase</keyword>
<feature type="chain" id="PRO_5046636696" evidence="1">
    <location>
        <begin position="36"/>
        <end position="275"/>
    </location>
</feature>
<dbReference type="Pfam" id="PF08924">
    <property type="entry name" value="Rv2525c_GlyHyd-like"/>
    <property type="match status" value="1"/>
</dbReference>
<dbReference type="EMBL" id="JBHUDX010000020">
    <property type="protein sequence ID" value="MFD1658145.1"/>
    <property type="molecule type" value="Genomic_DNA"/>
</dbReference>
<dbReference type="Gene3D" id="3.20.20.80">
    <property type="entry name" value="Glycosidases"/>
    <property type="match status" value="1"/>
</dbReference>
<evidence type="ECO:0000256" key="1">
    <source>
        <dbReference type="SAM" id="SignalP"/>
    </source>
</evidence>
<sequence length="275" mass="29521">MSNHRLSKKRRYIAWAVTGAAVVAGAGIAAQTSMAATTWPAQRTFTGHAFDTCTAPSLAAMKAWHTGFYGAAAVYVGGRNRGCSQPNLTASWVKSVSSIGWKLIPIYVGAQPPCRKSSNPEKLTASTAASLGTKDAADAVAKASALGMKAGSAIYLDMEPYDITDTSCNDAVLTYVRAFDKGLHAKTYRAGFYGFTSSSAKAVATAKNRTGLPGNLWYALWDKKYTTTKDWPWATTQYTNHSRGHQYMVNSKETRNGHTITVDRDAWDGPVAITG</sequence>
<name>A0ABW4ILG9_9ACTN</name>
<dbReference type="GO" id="GO:0016787">
    <property type="term" value="F:hydrolase activity"/>
    <property type="evidence" value="ECO:0007669"/>
    <property type="project" value="UniProtKB-KW"/>
</dbReference>
<dbReference type="CDD" id="cd06418">
    <property type="entry name" value="GH25_BacA-like"/>
    <property type="match status" value="1"/>
</dbReference>
<reference evidence="4" key="1">
    <citation type="journal article" date="2019" name="Int. J. Syst. Evol. Microbiol.">
        <title>The Global Catalogue of Microorganisms (GCM) 10K type strain sequencing project: providing services to taxonomists for standard genome sequencing and annotation.</title>
        <authorList>
            <consortium name="The Broad Institute Genomics Platform"/>
            <consortium name="The Broad Institute Genome Sequencing Center for Infectious Disease"/>
            <person name="Wu L."/>
            <person name="Ma J."/>
        </authorList>
    </citation>
    <scope>NUCLEOTIDE SEQUENCE [LARGE SCALE GENOMIC DNA]</scope>
    <source>
        <strain evidence="4">CGMCC 1.12470</strain>
    </source>
</reference>
<organism evidence="3 4">
    <name type="scientific">Streptomyces caeni</name>
    <dbReference type="NCBI Taxonomy" id="2307231"/>
    <lineage>
        <taxon>Bacteria</taxon>
        <taxon>Bacillati</taxon>
        <taxon>Actinomycetota</taxon>
        <taxon>Actinomycetes</taxon>
        <taxon>Kitasatosporales</taxon>
        <taxon>Streptomycetaceae</taxon>
        <taxon>Streptomyces</taxon>
    </lineage>
</organism>
<accession>A0ABW4ILG9</accession>
<dbReference type="RefSeq" id="WP_381079986.1">
    <property type="nucleotide sequence ID" value="NZ_JBHUDX010000020.1"/>
</dbReference>
<comment type="caution">
    <text evidence="3">The sequence shown here is derived from an EMBL/GenBank/DDBJ whole genome shotgun (WGS) entry which is preliminary data.</text>
</comment>
<keyword evidence="4" id="KW-1185">Reference proteome</keyword>
<evidence type="ECO:0000259" key="2">
    <source>
        <dbReference type="Pfam" id="PF08924"/>
    </source>
</evidence>